<dbReference type="InterPro" id="IPR001123">
    <property type="entry name" value="LeuE-type"/>
</dbReference>
<comment type="subcellular location">
    <subcellularLocation>
        <location evidence="1">Cell membrane</location>
        <topology evidence="1">Multi-pass membrane protein</topology>
    </subcellularLocation>
</comment>
<evidence type="ECO:0000313" key="8">
    <source>
        <dbReference type="Proteomes" id="UP001226762"/>
    </source>
</evidence>
<dbReference type="PANTHER" id="PTHR30086:SF20">
    <property type="entry name" value="ARGININE EXPORTER PROTEIN ARGO-RELATED"/>
    <property type="match status" value="1"/>
</dbReference>
<proteinExistence type="predicted"/>
<sequence length="201" mass="21292">MTLAHLIAFNLTLLAAIASPGPSLLFLTRTTLAHGRAAGIAVALGLGTMAATWTLMALLGLQTLFALFPFAYVALKAAGALYLIWIALQTWIHAHAPLGQAAPVSHQRFFASGLLVNLGNPKSVLFAAAVLLVIFPADLTTSEKAFIFANHLIVEWTVQPALAVLLSTSAIRHRYLGAKPLLDRIAATVLGALGLRLLIEK</sequence>
<comment type="caution">
    <text evidence="7">The sequence shown here is derived from an EMBL/GenBank/DDBJ whole genome shotgun (WGS) entry which is preliminary data.</text>
</comment>
<evidence type="ECO:0000256" key="5">
    <source>
        <dbReference type="ARBA" id="ARBA00023136"/>
    </source>
</evidence>
<dbReference type="GO" id="GO:0015171">
    <property type="term" value="F:amino acid transmembrane transporter activity"/>
    <property type="evidence" value="ECO:0007669"/>
    <property type="project" value="TreeGrafter"/>
</dbReference>
<keyword evidence="5 6" id="KW-0472">Membrane</keyword>
<dbReference type="Proteomes" id="UP001226762">
    <property type="component" value="Unassembled WGS sequence"/>
</dbReference>
<feature type="transmembrane region" description="Helical" evidence="6">
    <location>
        <begin position="39"/>
        <end position="61"/>
    </location>
</feature>
<dbReference type="GO" id="GO:0005886">
    <property type="term" value="C:plasma membrane"/>
    <property type="evidence" value="ECO:0007669"/>
    <property type="project" value="UniProtKB-SubCell"/>
</dbReference>
<evidence type="ECO:0000256" key="3">
    <source>
        <dbReference type="ARBA" id="ARBA00022692"/>
    </source>
</evidence>
<evidence type="ECO:0000256" key="4">
    <source>
        <dbReference type="ARBA" id="ARBA00022989"/>
    </source>
</evidence>
<evidence type="ECO:0000256" key="6">
    <source>
        <dbReference type="SAM" id="Phobius"/>
    </source>
</evidence>
<evidence type="ECO:0000256" key="1">
    <source>
        <dbReference type="ARBA" id="ARBA00004651"/>
    </source>
</evidence>
<protein>
    <submittedName>
        <fullName evidence="7">LysE family translocator</fullName>
    </submittedName>
</protein>
<reference evidence="7" key="2">
    <citation type="submission" date="2023-02" db="EMBL/GenBank/DDBJ databases">
        <title>'Rhodoalgimonas zhirmunskyi' gen. nov., isolated from a red alga.</title>
        <authorList>
            <person name="Nedashkovskaya O.I."/>
            <person name="Otstavnykh N.Y."/>
            <person name="Bystritskaya E.P."/>
            <person name="Balabanova L.A."/>
            <person name="Isaeva M.P."/>
        </authorList>
    </citation>
    <scope>NUCLEOTIDE SEQUENCE</scope>
    <source>
        <strain evidence="7">KCTC 52189</strain>
    </source>
</reference>
<feature type="transmembrane region" description="Helical" evidence="6">
    <location>
        <begin position="109"/>
        <end position="135"/>
    </location>
</feature>
<keyword evidence="4 6" id="KW-1133">Transmembrane helix</keyword>
<gene>
    <name evidence="7" type="ORF">NO357_01395</name>
</gene>
<dbReference type="Pfam" id="PF01810">
    <property type="entry name" value="LysE"/>
    <property type="match status" value="1"/>
</dbReference>
<feature type="transmembrane region" description="Helical" evidence="6">
    <location>
        <begin position="147"/>
        <end position="169"/>
    </location>
</feature>
<feature type="transmembrane region" description="Helical" evidence="6">
    <location>
        <begin position="6"/>
        <end position="27"/>
    </location>
</feature>
<feature type="transmembrane region" description="Helical" evidence="6">
    <location>
        <begin position="67"/>
        <end position="88"/>
    </location>
</feature>
<accession>A0AAE3W986</accession>
<evidence type="ECO:0000313" key="7">
    <source>
        <dbReference type="EMBL" id="MDQ2088554.1"/>
    </source>
</evidence>
<dbReference type="PANTHER" id="PTHR30086">
    <property type="entry name" value="ARGININE EXPORTER PROTEIN ARGO"/>
    <property type="match status" value="1"/>
</dbReference>
<reference evidence="7" key="1">
    <citation type="submission" date="2022-07" db="EMBL/GenBank/DDBJ databases">
        <authorList>
            <person name="Otstavnykh N."/>
            <person name="Isaeva M."/>
            <person name="Bystritskaya E."/>
        </authorList>
    </citation>
    <scope>NUCLEOTIDE SEQUENCE</scope>
    <source>
        <strain evidence="7">KCTC 52189</strain>
    </source>
</reference>
<keyword evidence="2" id="KW-1003">Cell membrane</keyword>
<dbReference type="RefSeq" id="WP_306733819.1">
    <property type="nucleotide sequence ID" value="NZ_JANHAX010000001.1"/>
</dbReference>
<evidence type="ECO:0000256" key="2">
    <source>
        <dbReference type="ARBA" id="ARBA00022475"/>
    </source>
</evidence>
<dbReference type="AlphaFoldDB" id="A0AAE3W986"/>
<keyword evidence="8" id="KW-1185">Reference proteome</keyword>
<organism evidence="7 8">
    <name type="scientific">Marimonas arenosa</name>
    <dbReference type="NCBI Taxonomy" id="1795305"/>
    <lineage>
        <taxon>Bacteria</taxon>
        <taxon>Pseudomonadati</taxon>
        <taxon>Pseudomonadota</taxon>
        <taxon>Alphaproteobacteria</taxon>
        <taxon>Rhodobacterales</taxon>
        <taxon>Paracoccaceae</taxon>
        <taxon>Marimonas</taxon>
    </lineage>
</organism>
<name>A0AAE3W986_9RHOB</name>
<keyword evidence="3 6" id="KW-0812">Transmembrane</keyword>
<dbReference type="EMBL" id="JANHAX010000001">
    <property type="protein sequence ID" value="MDQ2088554.1"/>
    <property type="molecule type" value="Genomic_DNA"/>
</dbReference>